<protein>
    <submittedName>
        <fullName evidence="4">ABC transporter substrate-binding protein</fullName>
    </submittedName>
</protein>
<dbReference type="Gene3D" id="1.20.58.2180">
    <property type="match status" value="1"/>
</dbReference>
<proteinExistence type="predicted"/>
<feature type="chain" id="PRO_5034448933" evidence="1">
    <location>
        <begin position="24"/>
        <end position="356"/>
    </location>
</feature>
<feature type="domain" description="Fe/B12 periplasmic-binding" evidence="2">
    <location>
        <begin position="40"/>
        <end position="311"/>
    </location>
</feature>
<reference evidence="4" key="2">
    <citation type="journal article" date="2002" name="Proc. Natl. Acad. Sci. U.S.A.">
        <title>The structure of Escherichia coli BtuF and binding to its cognate ATP binding cassette transporter.</title>
        <authorList>
            <person name="Borths E.L."/>
            <person name="Locher K.P."/>
            <person name="Lee A.T."/>
            <person name="Rees D.C."/>
        </authorList>
    </citation>
    <scope>NUCLEOTIDE SEQUENCE</scope>
</reference>
<dbReference type="PANTHER" id="PTHR30535">
    <property type="entry name" value="VITAMIN B12-BINDING PROTEIN"/>
    <property type="match status" value="1"/>
</dbReference>
<evidence type="ECO:0000313" key="3">
    <source>
        <dbReference type="Proteomes" id="UP000675920"/>
    </source>
</evidence>
<evidence type="ECO:0000259" key="2">
    <source>
        <dbReference type="PROSITE" id="PS50983"/>
    </source>
</evidence>
<dbReference type="PANTHER" id="PTHR30535:SF34">
    <property type="entry name" value="MOLYBDATE-BINDING PROTEIN MOLA"/>
    <property type="match status" value="1"/>
</dbReference>
<accession>A0A8B6XAN3</accession>
<keyword evidence="1" id="KW-0732">Signal</keyword>
<dbReference type="InterPro" id="IPR002491">
    <property type="entry name" value="ABC_transptr_periplasmic_BD"/>
</dbReference>
<dbReference type="PROSITE" id="PS50983">
    <property type="entry name" value="FE_B12_PBP"/>
    <property type="match status" value="1"/>
</dbReference>
<dbReference type="SUPFAM" id="SSF53807">
    <property type="entry name" value="Helical backbone' metal receptor"/>
    <property type="match status" value="1"/>
</dbReference>
<reference evidence="4" key="4">
    <citation type="submission" date="2025-08" db="UniProtKB">
        <authorList>
            <consortium name="RefSeq"/>
        </authorList>
    </citation>
    <scope>IDENTIFICATION</scope>
</reference>
<organism evidence="3 4">
    <name type="scientific">Derxia gummosa DSM 723</name>
    <dbReference type="NCBI Taxonomy" id="1121388"/>
    <lineage>
        <taxon>Bacteria</taxon>
        <taxon>Pseudomonadati</taxon>
        <taxon>Pseudomonadota</taxon>
        <taxon>Betaproteobacteria</taxon>
        <taxon>Burkholderiales</taxon>
        <taxon>Alcaligenaceae</taxon>
        <taxon>Derxia</taxon>
    </lineage>
</organism>
<dbReference type="Gene3D" id="3.40.50.1980">
    <property type="entry name" value="Nitrogenase molybdenum iron protein domain"/>
    <property type="match status" value="2"/>
</dbReference>
<dbReference type="Pfam" id="PF01497">
    <property type="entry name" value="Peripla_BP_2"/>
    <property type="match status" value="1"/>
</dbReference>
<evidence type="ECO:0000313" key="4">
    <source>
        <dbReference type="RefSeq" id="WP_051379012.1"/>
    </source>
</evidence>
<evidence type="ECO:0000256" key="1">
    <source>
        <dbReference type="SAM" id="SignalP"/>
    </source>
</evidence>
<dbReference type="AlphaFoldDB" id="A0A8B6XAN3"/>
<dbReference type="Proteomes" id="UP000675920">
    <property type="component" value="Unplaced"/>
</dbReference>
<name>A0A8B6XAN3_9BURK</name>
<dbReference type="InterPro" id="IPR050902">
    <property type="entry name" value="ABC_Transporter_SBP"/>
</dbReference>
<keyword evidence="3" id="KW-1185">Reference proteome</keyword>
<reference evidence="4" key="3">
    <citation type="journal article" date="2003" name="J. Biol. Chem.">
        <title>The role of FhuD2 in iron(III)-hydroxamate transport in Staphylococcus aureus. Demonstration that FhuD2 binds iron(III)-hydroxamates but with minimal conformational change and implication of mutations on transport.</title>
        <authorList>
            <person name="Sebulsky M.T."/>
            <person name="Shilton B.H."/>
            <person name="Speziali C.D."/>
            <person name="Heinrichs D.E."/>
        </authorList>
    </citation>
    <scope>NUCLEOTIDE SEQUENCE</scope>
</reference>
<sequence>MTTPLPLRLIAGLCAALLSGALAAREVTDQLGRKVEVPDRVASVYGSAPPLTVLTYALEPGLLAGVNFPFTEADKRWLPARVAGLPVMGGLVGMGRTLDVETLMNVRPDLGLAWNTKFNDRAKTEEVFARAGVPLLFITLDSLADWPAALELVGRATGREARGKALAAEVRAGLDRVSKALAGLPPSALPRVYYAESADGLATECDQSFHVEPIALAGGYNVHRCAPSSHMGMERVSLEQVLAWDPEFIVTQEAAFYSAVKTDPRWAGIRAVREGKVYWVPHSPFNWGDRPPSVMRVLGVQWLASLFHPQRVRLDIRAETKRFYRTVLGIELSDADVSAVLEPPGAAGTDGHMHAH</sequence>
<feature type="signal peptide" evidence="1">
    <location>
        <begin position="1"/>
        <end position="23"/>
    </location>
</feature>
<dbReference type="RefSeq" id="WP_051379012.1">
    <property type="nucleotide sequence ID" value="NZ_KI519499.1"/>
</dbReference>
<reference evidence="4" key="1">
    <citation type="journal article" date="1989" name="J. Bacteriol.">
        <title>Nucleotide sequences of the fecBCDE genes and locations of the proteins suggest a periplasmic-binding-protein-dependent transport mechanism for iron(III) dicitrate in Escherichia coli.</title>
        <authorList>
            <person name="Staudenmaier H."/>
            <person name="Van Hove B."/>
            <person name="Yaraghi Z."/>
            <person name="Braun V."/>
        </authorList>
    </citation>
    <scope>NUCLEOTIDE SEQUENCE</scope>
</reference>